<keyword evidence="8" id="KW-1185">Reference proteome</keyword>
<dbReference type="InterPro" id="IPR036812">
    <property type="entry name" value="NAD(P)_OxRdtase_dom_sf"/>
</dbReference>
<gene>
    <name evidence="7" type="ORF">A374_07684</name>
</gene>
<evidence type="ECO:0000256" key="5">
    <source>
        <dbReference type="PIRSR" id="PIRSR000097-2"/>
    </source>
</evidence>
<sequence length="268" mass="31034">MEKELLLANGVNMPLITLGTNRLQGSHAVQRIVEEALEVGYRAFHTAHIYQNEREIGRVLSQSPYSRQLLFIASQLSLEEQGYHEALRAFESSRHSLNLEYIDLLIMPFMEHSRMDDTWRALEILYHRGDVRAIGVTGANNRQLEHLLKSCSIKPHVLQMPYHPLGLDQSLVNICHDHQLTIQACQPLKQGEMMYEPFIQELARKHKKTPAQIVLRWALQNGVAIIPGSTDVSRMKENFALFTFELPLEDMVNLQFYQKNSSNRYYYE</sequence>
<evidence type="ECO:0000256" key="2">
    <source>
        <dbReference type="ARBA" id="ARBA00022857"/>
    </source>
</evidence>
<organism evidence="7 8">
    <name type="scientific">Fictibacillus macauensis ZFHKF-1</name>
    <dbReference type="NCBI Taxonomy" id="1196324"/>
    <lineage>
        <taxon>Bacteria</taxon>
        <taxon>Bacillati</taxon>
        <taxon>Bacillota</taxon>
        <taxon>Bacilli</taxon>
        <taxon>Bacillales</taxon>
        <taxon>Fictibacillaceae</taxon>
        <taxon>Fictibacillus</taxon>
    </lineage>
</organism>
<proteinExistence type="inferred from homology"/>
<dbReference type="PATRIC" id="fig|1196324.3.peg.1575"/>
<comment type="caution">
    <text evidence="7">The sequence shown here is derived from an EMBL/GenBank/DDBJ whole genome shotgun (WGS) entry which is preliminary data.</text>
</comment>
<dbReference type="Proteomes" id="UP000004080">
    <property type="component" value="Unassembled WGS sequence"/>
</dbReference>
<keyword evidence="2" id="KW-0521">NADP</keyword>
<dbReference type="STRING" id="1196324.A374_07684"/>
<reference evidence="7 8" key="1">
    <citation type="journal article" date="2012" name="J. Bacteriol.">
        <title>Genome of Bacillus macauensis ZFHKF-1, a Long-Chain-Forming Bacterium.</title>
        <authorList>
            <person name="Cai L."/>
            <person name="Zhang T."/>
        </authorList>
    </citation>
    <scope>NUCLEOTIDE SEQUENCE [LARGE SCALE GENOMIC DNA]</scope>
    <source>
        <strain evidence="7 8">ZFHKF-1</strain>
    </source>
</reference>
<protein>
    <submittedName>
        <fullName evidence="7">Oxidoreductase, aldo/keto reductase family protein</fullName>
    </submittedName>
</protein>
<evidence type="ECO:0000256" key="3">
    <source>
        <dbReference type="ARBA" id="ARBA00023002"/>
    </source>
</evidence>
<dbReference type="eggNOG" id="COG0656">
    <property type="taxonomic scope" value="Bacteria"/>
</dbReference>
<evidence type="ECO:0000313" key="8">
    <source>
        <dbReference type="Proteomes" id="UP000004080"/>
    </source>
</evidence>
<dbReference type="GO" id="GO:0016616">
    <property type="term" value="F:oxidoreductase activity, acting on the CH-OH group of donors, NAD or NADP as acceptor"/>
    <property type="evidence" value="ECO:0007669"/>
    <property type="project" value="UniProtKB-ARBA"/>
</dbReference>
<accession>I8UFM9</accession>
<feature type="domain" description="NADP-dependent oxidoreductase" evidence="6">
    <location>
        <begin position="16"/>
        <end position="252"/>
    </location>
</feature>
<dbReference type="CDD" id="cd19071">
    <property type="entry name" value="AKR_AKR1-5-like"/>
    <property type="match status" value="1"/>
</dbReference>
<dbReference type="AlphaFoldDB" id="I8UFM9"/>
<dbReference type="PANTHER" id="PTHR43827:SF3">
    <property type="entry name" value="NADP-DEPENDENT OXIDOREDUCTASE DOMAIN-CONTAINING PROTEIN"/>
    <property type="match status" value="1"/>
</dbReference>
<dbReference type="RefSeq" id="WP_007201632.1">
    <property type="nucleotide sequence ID" value="NZ_AKKV01000024.1"/>
</dbReference>
<name>I8UFM9_9BACL</name>
<dbReference type="Pfam" id="PF00248">
    <property type="entry name" value="Aldo_ket_red"/>
    <property type="match status" value="1"/>
</dbReference>
<dbReference type="PANTHER" id="PTHR43827">
    <property type="entry name" value="2,5-DIKETO-D-GLUCONIC ACID REDUCTASE"/>
    <property type="match status" value="1"/>
</dbReference>
<dbReference type="InterPro" id="IPR023210">
    <property type="entry name" value="NADP_OxRdtase_dom"/>
</dbReference>
<evidence type="ECO:0000256" key="1">
    <source>
        <dbReference type="ARBA" id="ARBA00007905"/>
    </source>
</evidence>
<dbReference type="InterPro" id="IPR020471">
    <property type="entry name" value="AKR"/>
</dbReference>
<comment type="similarity">
    <text evidence="1">Belongs to the aldo/keto reductase family.</text>
</comment>
<evidence type="ECO:0000256" key="4">
    <source>
        <dbReference type="PIRSR" id="PIRSR000097-1"/>
    </source>
</evidence>
<dbReference type="EMBL" id="AKKV01000024">
    <property type="protein sequence ID" value="EIT85700.1"/>
    <property type="molecule type" value="Genomic_DNA"/>
</dbReference>
<evidence type="ECO:0000259" key="6">
    <source>
        <dbReference type="Pfam" id="PF00248"/>
    </source>
</evidence>
<feature type="binding site" evidence="5">
    <location>
        <position position="112"/>
    </location>
    <ligand>
        <name>substrate</name>
    </ligand>
</feature>
<keyword evidence="3" id="KW-0560">Oxidoreductase</keyword>
<evidence type="ECO:0000313" key="7">
    <source>
        <dbReference type="EMBL" id="EIT85700.1"/>
    </source>
</evidence>
<dbReference type="Gene3D" id="3.20.20.100">
    <property type="entry name" value="NADP-dependent oxidoreductase domain"/>
    <property type="match status" value="1"/>
</dbReference>
<dbReference type="PIRSF" id="PIRSF000097">
    <property type="entry name" value="AKR"/>
    <property type="match status" value="1"/>
</dbReference>
<dbReference type="SUPFAM" id="SSF51430">
    <property type="entry name" value="NAD(P)-linked oxidoreductase"/>
    <property type="match status" value="1"/>
</dbReference>
<feature type="active site" description="Proton donor" evidence="4">
    <location>
        <position position="50"/>
    </location>
</feature>
<dbReference type="PRINTS" id="PR00069">
    <property type="entry name" value="ALDKETRDTASE"/>
</dbReference>